<proteinExistence type="predicted"/>
<reference evidence="1" key="2">
    <citation type="submission" date="2020-11" db="EMBL/GenBank/DDBJ databases">
        <authorList>
            <person name="McCartney M.A."/>
            <person name="Auch B."/>
            <person name="Kono T."/>
            <person name="Mallez S."/>
            <person name="Becker A."/>
            <person name="Gohl D.M."/>
            <person name="Silverstein K.A.T."/>
            <person name="Koren S."/>
            <person name="Bechman K.B."/>
            <person name="Herman A."/>
            <person name="Abrahante J.E."/>
            <person name="Garbe J."/>
        </authorList>
    </citation>
    <scope>NUCLEOTIDE SEQUENCE</scope>
    <source>
        <strain evidence="1">Duluth1</strain>
        <tissue evidence="1">Whole animal</tissue>
    </source>
</reference>
<protein>
    <submittedName>
        <fullName evidence="1">Uncharacterized protein</fullName>
    </submittedName>
</protein>
<dbReference type="AlphaFoldDB" id="A0A9D4H6Q6"/>
<gene>
    <name evidence="1" type="ORF">DPMN_130438</name>
</gene>
<accession>A0A9D4H6Q6</accession>
<dbReference type="EMBL" id="JAIWYP010000005">
    <property type="protein sequence ID" value="KAH3828465.1"/>
    <property type="molecule type" value="Genomic_DNA"/>
</dbReference>
<keyword evidence="2" id="KW-1185">Reference proteome</keyword>
<dbReference type="Proteomes" id="UP000828390">
    <property type="component" value="Unassembled WGS sequence"/>
</dbReference>
<evidence type="ECO:0000313" key="1">
    <source>
        <dbReference type="EMBL" id="KAH3828465.1"/>
    </source>
</evidence>
<reference evidence="1" key="1">
    <citation type="journal article" date="2019" name="bioRxiv">
        <title>The Genome of the Zebra Mussel, Dreissena polymorpha: A Resource for Invasive Species Research.</title>
        <authorList>
            <person name="McCartney M.A."/>
            <person name="Auch B."/>
            <person name="Kono T."/>
            <person name="Mallez S."/>
            <person name="Zhang Y."/>
            <person name="Obille A."/>
            <person name="Becker A."/>
            <person name="Abrahante J.E."/>
            <person name="Garbe J."/>
            <person name="Badalamenti J.P."/>
            <person name="Herman A."/>
            <person name="Mangelson H."/>
            <person name="Liachko I."/>
            <person name="Sullivan S."/>
            <person name="Sone E.D."/>
            <person name="Koren S."/>
            <person name="Silverstein K.A.T."/>
            <person name="Beckman K.B."/>
            <person name="Gohl D.M."/>
        </authorList>
    </citation>
    <scope>NUCLEOTIDE SEQUENCE</scope>
    <source>
        <strain evidence="1">Duluth1</strain>
        <tissue evidence="1">Whole animal</tissue>
    </source>
</reference>
<sequence length="270" mass="30537">MSLQEGTCSLEWLYTVLIRLSTLQHHVRFDMCSGFVTSTNETCQTGSAESHRVDADLSRTTESDLRMEMLSRDMSNIKISITNGSHVVYEMLRETNIEILNLRTTDDLLLAATTIPTLTNLKELHIWGTYIVRGECMLTPSIELISLQNGTWSSEWLYSVLIRLSNIQHHVCFEVCNCLVVSNNETYQSDLEGCVMRSEIFAAVIADFADDSKTRNTILRSEMSIDMSNIELGIMNGSSVLYDMLRNSSIGILNLRSTHNLALAQQFYKL</sequence>
<name>A0A9D4H6Q6_DREPO</name>
<comment type="caution">
    <text evidence="1">The sequence shown here is derived from an EMBL/GenBank/DDBJ whole genome shotgun (WGS) entry which is preliminary data.</text>
</comment>
<evidence type="ECO:0000313" key="2">
    <source>
        <dbReference type="Proteomes" id="UP000828390"/>
    </source>
</evidence>
<organism evidence="1 2">
    <name type="scientific">Dreissena polymorpha</name>
    <name type="common">Zebra mussel</name>
    <name type="synonym">Mytilus polymorpha</name>
    <dbReference type="NCBI Taxonomy" id="45954"/>
    <lineage>
        <taxon>Eukaryota</taxon>
        <taxon>Metazoa</taxon>
        <taxon>Spiralia</taxon>
        <taxon>Lophotrochozoa</taxon>
        <taxon>Mollusca</taxon>
        <taxon>Bivalvia</taxon>
        <taxon>Autobranchia</taxon>
        <taxon>Heteroconchia</taxon>
        <taxon>Euheterodonta</taxon>
        <taxon>Imparidentia</taxon>
        <taxon>Neoheterodontei</taxon>
        <taxon>Myida</taxon>
        <taxon>Dreissenoidea</taxon>
        <taxon>Dreissenidae</taxon>
        <taxon>Dreissena</taxon>
    </lineage>
</organism>